<evidence type="ECO:0000256" key="1">
    <source>
        <dbReference type="SAM" id="MobiDB-lite"/>
    </source>
</evidence>
<dbReference type="AlphaFoldDB" id="A0A509EB16"/>
<gene>
    <name evidence="2" type="ORF">MET9862_01916</name>
</gene>
<evidence type="ECO:0000313" key="3">
    <source>
        <dbReference type="Proteomes" id="UP000410984"/>
    </source>
</evidence>
<sequence length="103" mass="10773">MDNVIRPNFGRKAPVSQPPAREDEHALRMLGQAGAYLVGLIEDETGPEGPTFKVVVGPNPGDTVEAVAVMPATAAGRVDAEMVGLAVLRTLELIAEQDEPGIA</sequence>
<organism evidence="2 3">
    <name type="scientific">Methylobacterium symbioticum</name>
    <dbReference type="NCBI Taxonomy" id="2584084"/>
    <lineage>
        <taxon>Bacteria</taxon>
        <taxon>Pseudomonadati</taxon>
        <taxon>Pseudomonadota</taxon>
        <taxon>Alphaproteobacteria</taxon>
        <taxon>Hyphomicrobiales</taxon>
        <taxon>Methylobacteriaceae</taxon>
        <taxon>Methylobacterium</taxon>
    </lineage>
</organism>
<dbReference type="EMBL" id="CABFPH010000020">
    <property type="protein sequence ID" value="VUD71338.1"/>
    <property type="molecule type" value="Genomic_DNA"/>
</dbReference>
<name>A0A509EB16_9HYPH</name>
<proteinExistence type="predicted"/>
<reference evidence="2 3" key="1">
    <citation type="submission" date="2019-06" db="EMBL/GenBank/DDBJ databases">
        <authorList>
            <person name="Rodrigo-Torres L."/>
            <person name="Arahal R. D."/>
            <person name="Lucena T."/>
        </authorList>
    </citation>
    <scope>NUCLEOTIDE SEQUENCE [LARGE SCALE GENOMIC DNA]</scope>
    <source>
        <strain evidence="2 3">SB0023/3</strain>
    </source>
</reference>
<dbReference type="RefSeq" id="WP_142582770.1">
    <property type="nucleotide sequence ID" value="NZ_CABFPH010000020.1"/>
</dbReference>
<accession>A0A509EB16</accession>
<feature type="region of interest" description="Disordered" evidence="1">
    <location>
        <begin position="1"/>
        <end position="21"/>
    </location>
</feature>
<dbReference type="Proteomes" id="UP000410984">
    <property type="component" value="Unassembled WGS sequence"/>
</dbReference>
<evidence type="ECO:0000313" key="2">
    <source>
        <dbReference type="EMBL" id="VUD71338.1"/>
    </source>
</evidence>
<protein>
    <submittedName>
        <fullName evidence="2">Uncharacterized protein</fullName>
    </submittedName>
</protein>
<dbReference type="OrthoDB" id="8002947at2"/>
<keyword evidence="3" id="KW-1185">Reference proteome</keyword>